<reference evidence="1 2" key="1">
    <citation type="journal article" date="2018" name="Nat. Ecol. Evol.">
        <title>Shark genomes provide insights into elasmobranch evolution and the origin of vertebrates.</title>
        <authorList>
            <person name="Hara Y"/>
            <person name="Yamaguchi K"/>
            <person name="Onimaru K"/>
            <person name="Kadota M"/>
            <person name="Koyanagi M"/>
            <person name="Keeley SD"/>
            <person name="Tatsumi K"/>
            <person name="Tanaka K"/>
            <person name="Motone F"/>
            <person name="Kageyama Y"/>
            <person name="Nozu R"/>
            <person name="Adachi N"/>
            <person name="Nishimura O"/>
            <person name="Nakagawa R"/>
            <person name="Tanegashima C"/>
            <person name="Kiyatake I"/>
            <person name="Matsumoto R"/>
            <person name="Murakumo K"/>
            <person name="Nishida K"/>
            <person name="Terakita A"/>
            <person name="Kuratani S"/>
            <person name="Sato K"/>
            <person name="Hyodo S Kuraku.S."/>
        </authorList>
    </citation>
    <scope>NUCLEOTIDE SEQUENCE [LARGE SCALE GENOMIC DNA]</scope>
</reference>
<dbReference type="Proteomes" id="UP000288216">
    <property type="component" value="Unassembled WGS sequence"/>
</dbReference>
<comment type="caution">
    <text evidence="1">The sequence shown here is derived from an EMBL/GenBank/DDBJ whole genome shotgun (WGS) entry which is preliminary data.</text>
</comment>
<accession>A0A401QHG7</accession>
<evidence type="ECO:0000313" key="2">
    <source>
        <dbReference type="Proteomes" id="UP000288216"/>
    </source>
</evidence>
<dbReference type="EMBL" id="BFAA01104876">
    <property type="protein sequence ID" value="GCB84829.1"/>
    <property type="molecule type" value="Genomic_DNA"/>
</dbReference>
<evidence type="ECO:0000313" key="1">
    <source>
        <dbReference type="EMBL" id="GCB84829.1"/>
    </source>
</evidence>
<dbReference type="AlphaFoldDB" id="A0A401QHG7"/>
<proteinExistence type="predicted"/>
<protein>
    <submittedName>
        <fullName evidence="1">Uncharacterized protein</fullName>
    </submittedName>
</protein>
<dbReference type="STRING" id="75743.A0A401QHG7"/>
<feature type="non-terminal residue" evidence="1">
    <location>
        <position position="64"/>
    </location>
</feature>
<keyword evidence="2" id="KW-1185">Reference proteome</keyword>
<sequence>MRLQREHDVAVSKLVHWQNDFIKRIAEAAALVKKFQTKDRMSEAQQYVQKLEDINRRLKEFAEE</sequence>
<organism evidence="1 2">
    <name type="scientific">Scyliorhinus torazame</name>
    <name type="common">Cloudy catshark</name>
    <name type="synonym">Catulus torazame</name>
    <dbReference type="NCBI Taxonomy" id="75743"/>
    <lineage>
        <taxon>Eukaryota</taxon>
        <taxon>Metazoa</taxon>
        <taxon>Chordata</taxon>
        <taxon>Craniata</taxon>
        <taxon>Vertebrata</taxon>
        <taxon>Chondrichthyes</taxon>
        <taxon>Elasmobranchii</taxon>
        <taxon>Galeomorphii</taxon>
        <taxon>Galeoidea</taxon>
        <taxon>Carcharhiniformes</taxon>
        <taxon>Scyliorhinidae</taxon>
        <taxon>Scyliorhinus</taxon>
    </lineage>
</organism>
<name>A0A401QHG7_SCYTO</name>
<gene>
    <name evidence="1" type="ORF">scyTo_0025549</name>
</gene>